<keyword evidence="2" id="KW-0472">Membrane</keyword>
<evidence type="ECO:0000256" key="2">
    <source>
        <dbReference type="SAM" id="Phobius"/>
    </source>
</evidence>
<organism evidence="3">
    <name type="scientific">Kwoniella bestiolae CBS 10118</name>
    <dbReference type="NCBI Taxonomy" id="1296100"/>
    <lineage>
        <taxon>Eukaryota</taxon>
        <taxon>Fungi</taxon>
        <taxon>Dikarya</taxon>
        <taxon>Basidiomycota</taxon>
        <taxon>Agaricomycotina</taxon>
        <taxon>Tremellomycetes</taxon>
        <taxon>Tremellales</taxon>
        <taxon>Cryptococcaceae</taxon>
        <taxon>Kwoniella</taxon>
    </lineage>
</organism>
<protein>
    <submittedName>
        <fullName evidence="3">Uncharacterized protein</fullName>
    </submittedName>
</protein>
<feature type="compositionally biased region" description="Polar residues" evidence="1">
    <location>
        <begin position="251"/>
        <end position="260"/>
    </location>
</feature>
<sequence>MRTTIFFQKKVGWPRQVLSTVLPVATAIILLLLVLSPPTFPSLALHRYYGTVLVTSTGTSYNPFNLTLNGDGVREVEFWIMLGPGGGCEKYDDKAPICRRTLHFRPPKTHLHLPPQETLSGKLPNMNWLVIFHMTLVAVVLGIISFCLGPFVPGCYFVSTATTFLAVVLSLIDVIAVNFGFLSMNKSLNGSNPNVYSDTPAGYALVYVVLVMTLASMFIIKGVASKIKLNDPPKEGGEENEGVEMHLRGRGQTTTNQVNH</sequence>
<dbReference type="EMBL" id="CP144541">
    <property type="protein sequence ID" value="WVW80248.1"/>
    <property type="molecule type" value="Genomic_DNA"/>
</dbReference>
<keyword evidence="5" id="KW-1185">Reference proteome</keyword>
<name>A0A1B9GEG5_9TREE</name>
<evidence type="ECO:0000256" key="1">
    <source>
        <dbReference type="SAM" id="MobiDB-lite"/>
    </source>
</evidence>
<dbReference type="AlphaFoldDB" id="A0A1B9GEG5"/>
<evidence type="ECO:0000313" key="4">
    <source>
        <dbReference type="EMBL" id="WVW80248.1"/>
    </source>
</evidence>
<accession>A0A1B9GEG5</accession>
<proteinExistence type="predicted"/>
<evidence type="ECO:0000313" key="3">
    <source>
        <dbReference type="EMBL" id="OCF29410.1"/>
    </source>
</evidence>
<keyword evidence="2" id="KW-1133">Transmembrane helix</keyword>
<feature type="transmembrane region" description="Helical" evidence="2">
    <location>
        <begin position="21"/>
        <end position="40"/>
    </location>
</feature>
<gene>
    <name evidence="3" type="ORF">I302_00915</name>
    <name evidence="4" type="ORF">I302_102226</name>
</gene>
<dbReference type="OrthoDB" id="2565893at2759"/>
<feature type="transmembrane region" description="Helical" evidence="2">
    <location>
        <begin position="201"/>
        <end position="220"/>
    </location>
</feature>
<dbReference type="RefSeq" id="XP_019050480.1">
    <property type="nucleotide sequence ID" value="XM_019187602.1"/>
</dbReference>
<reference evidence="4" key="2">
    <citation type="submission" date="2013-07" db="EMBL/GenBank/DDBJ databases">
        <authorList>
            <consortium name="The Broad Institute Genome Sequencing Platform"/>
            <person name="Cuomo C."/>
            <person name="Litvintseva A."/>
            <person name="Chen Y."/>
            <person name="Heitman J."/>
            <person name="Sun S."/>
            <person name="Springer D."/>
            <person name="Dromer F."/>
            <person name="Young S.K."/>
            <person name="Zeng Q."/>
            <person name="Gargeya S."/>
            <person name="Fitzgerald M."/>
            <person name="Abouelleil A."/>
            <person name="Alvarado L."/>
            <person name="Berlin A.M."/>
            <person name="Chapman S.B."/>
            <person name="Dewar J."/>
            <person name="Goldberg J."/>
            <person name="Griggs A."/>
            <person name="Gujja S."/>
            <person name="Hansen M."/>
            <person name="Howarth C."/>
            <person name="Imamovic A."/>
            <person name="Larimer J."/>
            <person name="McCowan C."/>
            <person name="Murphy C."/>
            <person name="Pearson M."/>
            <person name="Priest M."/>
            <person name="Roberts A."/>
            <person name="Saif S."/>
            <person name="Shea T."/>
            <person name="Sykes S."/>
            <person name="Wortman J."/>
            <person name="Nusbaum C."/>
            <person name="Birren B."/>
        </authorList>
    </citation>
    <scope>NUCLEOTIDE SEQUENCE</scope>
    <source>
        <strain evidence="4">CBS 10118</strain>
    </source>
</reference>
<reference evidence="3" key="1">
    <citation type="submission" date="2013-07" db="EMBL/GenBank/DDBJ databases">
        <title>The Genome Sequence of Cryptococcus bestiolae CBS10118.</title>
        <authorList>
            <consortium name="The Broad Institute Genome Sequencing Platform"/>
            <person name="Cuomo C."/>
            <person name="Litvintseva A."/>
            <person name="Chen Y."/>
            <person name="Heitman J."/>
            <person name="Sun S."/>
            <person name="Springer D."/>
            <person name="Dromer F."/>
            <person name="Young S.K."/>
            <person name="Zeng Q."/>
            <person name="Gargeya S."/>
            <person name="Fitzgerald M."/>
            <person name="Abouelleil A."/>
            <person name="Alvarado L."/>
            <person name="Berlin A.M."/>
            <person name="Chapman S.B."/>
            <person name="Dewar J."/>
            <person name="Goldberg J."/>
            <person name="Griggs A."/>
            <person name="Gujja S."/>
            <person name="Hansen M."/>
            <person name="Howarth C."/>
            <person name="Imamovic A."/>
            <person name="Larimer J."/>
            <person name="McCowan C."/>
            <person name="Murphy C."/>
            <person name="Pearson M."/>
            <person name="Priest M."/>
            <person name="Roberts A."/>
            <person name="Saif S."/>
            <person name="Shea T."/>
            <person name="Sykes S."/>
            <person name="Wortman J."/>
            <person name="Nusbaum C."/>
            <person name="Birren B."/>
        </authorList>
    </citation>
    <scope>NUCLEOTIDE SEQUENCE [LARGE SCALE GENOMIC DNA]</scope>
    <source>
        <strain evidence="3">CBS 10118</strain>
    </source>
</reference>
<dbReference type="Proteomes" id="UP000092730">
    <property type="component" value="Chromosome 1"/>
</dbReference>
<feature type="compositionally biased region" description="Basic and acidic residues" evidence="1">
    <location>
        <begin position="231"/>
        <end position="247"/>
    </location>
</feature>
<keyword evidence="2" id="KW-0812">Transmembrane</keyword>
<feature type="transmembrane region" description="Helical" evidence="2">
    <location>
        <begin position="155"/>
        <end position="181"/>
    </location>
</feature>
<dbReference type="GeneID" id="30205314"/>
<reference evidence="4" key="4">
    <citation type="submission" date="2024-02" db="EMBL/GenBank/DDBJ databases">
        <title>Comparative genomics of Cryptococcus and Kwoniella reveals pathogenesis evolution and contrasting modes of karyotype evolution via chromosome fusion or intercentromeric recombination.</title>
        <authorList>
            <person name="Coelho M.A."/>
            <person name="David-Palma M."/>
            <person name="Shea T."/>
            <person name="Bowers K."/>
            <person name="McGinley-Smith S."/>
            <person name="Mohammad A.W."/>
            <person name="Gnirke A."/>
            <person name="Yurkov A.M."/>
            <person name="Nowrousian M."/>
            <person name="Sun S."/>
            <person name="Cuomo C.A."/>
            <person name="Heitman J."/>
        </authorList>
    </citation>
    <scope>NUCLEOTIDE SEQUENCE</scope>
    <source>
        <strain evidence="4">CBS 10118</strain>
    </source>
</reference>
<dbReference type="VEuPathDB" id="FungiDB:I302_00915"/>
<reference evidence="3" key="3">
    <citation type="submission" date="2014-01" db="EMBL/GenBank/DDBJ databases">
        <title>Evolution of pathogenesis and genome organization in the Tremellales.</title>
        <authorList>
            <person name="Cuomo C."/>
            <person name="Litvintseva A."/>
            <person name="Heitman J."/>
            <person name="Chen Y."/>
            <person name="Sun S."/>
            <person name="Springer D."/>
            <person name="Dromer F."/>
            <person name="Young S."/>
            <person name="Zeng Q."/>
            <person name="Chapman S."/>
            <person name="Gujja S."/>
            <person name="Saif S."/>
            <person name="Birren B."/>
        </authorList>
    </citation>
    <scope>NUCLEOTIDE SEQUENCE</scope>
    <source>
        <strain evidence="3">CBS 10118</strain>
    </source>
</reference>
<feature type="transmembrane region" description="Helical" evidence="2">
    <location>
        <begin position="128"/>
        <end position="148"/>
    </location>
</feature>
<dbReference type="KEGG" id="kbi:30205314"/>
<feature type="region of interest" description="Disordered" evidence="1">
    <location>
        <begin position="231"/>
        <end position="260"/>
    </location>
</feature>
<evidence type="ECO:0000313" key="5">
    <source>
        <dbReference type="Proteomes" id="UP000092730"/>
    </source>
</evidence>
<dbReference type="EMBL" id="KI894018">
    <property type="protein sequence ID" value="OCF29410.1"/>
    <property type="molecule type" value="Genomic_DNA"/>
</dbReference>